<dbReference type="EMBL" id="LCPW01000001">
    <property type="protein sequence ID" value="KKW06232.1"/>
    <property type="molecule type" value="Genomic_DNA"/>
</dbReference>
<protein>
    <recommendedName>
        <fullName evidence="4">Glycerophosphoryl diester phosphodiesterase membrane domain-containing protein</fullName>
    </recommendedName>
</protein>
<dbReference type="InterPro" id="IPR010380">
    <property type="entry name" value="DUF975"/>
</dbReference>
<feature type="transmembrane region" description="Helical" evidence="1">
    <location>
        <begin position="151"/>
        <end position="169"/>
    </location>
</feature>
<feature type="transmembrane region" description="Helical" evidence="1">
    <location>
        <begin position="98"/>
        <end position="130"/>
    </location>
</feature>
<dbReference type="AlphaFoldDB" id="A0A0G1XUG8"/>
<comment type="caution">
    <text evidence="2">The sequence shown here is derived from an EMBL/GenBank/DDBJ whole genome shotgun (WGS) entry which is preliminary data.</text>
</comment>
<sequence>MAQTKSFSIEEALRFGWGVLEKNFGLILQFIFATLVLYFANYLFARVVGKGTLASLVNWLVGAVVALGWIYVALTFQAGKKPALENLQKALSPVFLNYLLASILYGLVVVAGLILLIIPGIYFAVKYGFFGYLVVEKKASSLDALKMSGKLTEGAIWPLLGFFVVAGLVNFLGALAFGIGLVVTIPITLLAGAQIYRSLSSQAKL</sequence>
<organism evidence="2 3">
    <name type="scientific">candidate division CPR1 bacterium GW2011_GWC1_49_13</name>
    <dbReference type="NCBI Taxonomy" id="1618342"/>
    <lineage>
        <taxon>Bacteria</taxon>
        <taxon>candidate division CPR1</taxon>
    </lineage>
</organism>
<keyword evidence="1" id="KW-0472">Membrane</keyword>
<dbReference type="PANTHER" id="PTHR40076">
    <property type="entry name" value="MEMBRANE PROTEIN-RELATED"/>
    <property type="match status" value="1"/>
</dbReference>
<proteinExistence type="predicted"/>
<keyword evidence="1" id="KW-1133">Transmembrane helix</keyword>
<dbReference type="Proteomes" id="UP000034119">
    <property type="component" value="Unassembled WGS sequence"/>
</dbReference>
<name>A0A0G1XUG8_9BACT</name>
<feature type="transmembrane region" description="Helical" evidence="1">
    <location>
        <begin position="24"/>
        <end position="44"/>
    </location>
</feature>
<dbReference type="PANTHER" id="PTHR40076:SF1">
    <property type="entry name" value="MEMBRANE PROTEIN"/>
    <property type="match status" value="1"/>
</dbReference>
<feature type="transmembrane region" description="Helical" evidence="1">
    <location>
        <begin position="175"/>
        <end position="196"/>
    </location>
</feature>
<evidence type="ECO:0000256" key="1">
    <source>
        <dbReference type="SAM" id="Phobius"/>
    </source>
</evidence>
<gene>
    <name evidence="2" type="ORF">UY40_C0001G0010</name>
</gene>
<evidence type="ECO:0000313" key="3">
    <source>
        <dbReference type="Proteomes" id="UP000034119"/>
    </source>
</evidence>
<evidence type="ECO:0008006" key="4">
    <source>
        <dbReference type="Google" id="ProtNLM"/>
    </source>
</evidence>
<dbReference type="STRING" id="1618342.UY40_C0001G0010"/>
<evidence type="ECO:0000313" key="2">
    <source>
        <dbReference type="EMBL" id="KKW06232.1"/>
    </source>
</evidence>
<accession>A0A0G1XUG8</accession>
<feature type="transmembrane region" description="Helical" evidence="1">
    <location>
        <begin position="56"/>
        <end position="78"/>
    </location>
</feature>
<keyword evidence="1" id="KW-0812">Transmembrane</keyword>
<reference evidence="2 3" key="1">
    <citation type="journal article" date="2015" name="Nature">
        <title>rRNA introns, odd ribosomes, and small enigmatic genomes across a large radiation of phyla.</title>
        <authorList>
            <person name="Brown C.T."/>
            <person name="Hug L.A."/>
            <person name="Thomas B.C."/>
            <person name="Sharon I."/>
            <person name="Castelle C.J."/>
            <person name="Singh A."/>
            <person name="Wilkins M.J."/>
            <person name="Williams K.H."/>
            <person name="Banfield J.F."/>
        </authorList>
    </citation>
    <scope>NUCLEOTIDE SEQUENCE [LARGE SCALE GENOMIC DNA]</scope>
</reference>